<dbReference type="AlphaFoldDB" id="A0A964T6Z6"/>
<feature type="domain" description="DUF2061" evidence="1">
    <location>
        <begin position="1"/>
        <end position="51"/>
    </location>
</feature>
<evidence type="ECO:0000313" key="2">
    <source>
        <dbReference type="EMBL" id="MYZ48989.1"/>
    </source>
</evidence>
<name>A0A964T6Z6_9HYPH</name>
<proteinExistence type="predicted"/>
<keyword evidence="3" id="KW-1185">Reference proteome</keyword>
<dbReference type="OrthoDB" id="197461at2"/>
<protein>
    <submittedName>
        <fullName evidence="2">DUF2061 domain-containing protein</fullName>
    </submittedName>
</protein>
<accession>A0A964T6Z6</accession>
<sequence length="79" mass="8528">MKAVSWRITGSVDTFVLSWLITGNLVFAGSIASTEIVTKIVLYYLHERAWAFVPWGRRTAPAAVAADEAFALETAGPAS</sequence>
<dbReference type="EMBL" id="SPKJ01000056">
    <property type="protein sequence ID" value="MYZ48989.1"/>
    <property type="molecule type" value="Genomic_DNA"/>
</dbReference>
<dbReference type="InterPro" id="IPR018638">
    <property type="entry name" value="DUF2061_membrane"/>
</dbReference>
<comment type="caution">
    <text evidence="2">The sequence shown here is derived from an EMBL/GenBank/DDBJ whole genome shotgun (WGS) entry which is preliminary data.</text>
</comment>
<dbReference type="Proteomes" id="UP000773614">
    <property type="component" value="Unassembled WGS sequence"/>
</dbReference>
<dbReference type="Pfam" id="PF09834">
    <property type="entry name" value="DUF2061"/>
    <property type="match status" value="1"/>
</dbReference>
<organism evidence="2 3">
    <name type="scientific">Propylenella binzhouense</name>
    <dbReference type="NCBI Taxonomy" id="2555902"/>
    <lineage>
        <taxon>Bacteria</taxon>
        <taxon>Pseudomonadati</taxon>
        <taxon>Pseudomonadota</taxon>
        <taxon>Alphaproteobacteria</taxon>
        <taxon>Hyphomicrobiales</taxon>
        <taxon>Propylenellaceae</taxon>
        <taxon>Propylenella</taxon>
    </lineage>
</organism>
<gene>
    <name evidence="2" type="ORF">E4O86_14835</name>
</gene>
<evidence type="ECO:0000313" key="3">
    <source>
        <dbReference type="Proteomes" id="UP000773614"/>
    </source>
</evidence>
<evidence type="ECO:0000259" key="1">
    <source>
        <dbReference type="Pfam" id="PF09834"/>
    </source>
</evidence>
<reference evidence="2" key="1">
    <citation type="submission" date="2019-03" db="EMBL/GenBank/DDBJ databases">
        <title>Afifella sp. nov., isolated from activated sludge.</title>
        <authorList>
            <person name="Li Q."/>
            <person name="Liu Y."/>
        </authorList>
    </citation>
    <scope>NUCLEOTIDE SEQUENCE</scope>
    <source>
        <strain evidence="2">L72</strain>
    </source>
</reference>